<evidence type="ECO:0000313" key="2">
    <source>
        <dbReference type="EMBL" id="KAG1902159.1"/>
    </source>
</evidence>
<accession>A0AAD4HNX1</accession>
<proteinExistence type="predicted"/>
<evidence type="ECO:0000259" key="1">
    <source>
        <dbReference type="PROSITE" id="PS00028"/>
    </source>
</evidence>
<name>A0AAD4HNX1_9AGAM</name>
<evidence type="ECO:0000313" key="3">
    <source>
        <dbReference type="Proteomes" id="UP001195769"/>
    </source>
</evidence>
<protein>
    <recommendedName>
        <fullName evidence="1">C2H2-type domain-containing protein</fullName>
    </recommendedName>
</protein>
<dbReference type="AlphaFoldDB" id="A0AAD4HNX1"/>
<dbReference type="RefSeq" id="XP_041227734.1">
    <property type="nucleotide sequence ID" value="XM_041366732.1"/>
</dbReference>
<gene>
    <name evidence="2" type="ORF">F5891DRAFT_1186728</name>
</gene>
<comment type="caution">
    <text evidence="2">The sequence shown here is derived from an EMBL/GenBank/DDBJ whole genome shotgun (WGS) entry which is preliminary data.</text>
</comment>
<dbReference type="Proteomes" id="UP001195769">
    <property type="component" value="Unassembled WGS sequence"/>
</dbReference>
<sequence length="199" mass="21751">MPANATNSRPRPDHSTLQLPCGHPSCQRYFKTAAGRTKHRLSAHPIIPQPVLAPCPPSPELLDPGNDQQCEDDVPFNANEVPRPLSPPADVNAEFYGPKNQFYRNYHKGLDGRPCDENGVFLSLGTLPLPLVERPARPVTAPVPKNMFTVEEVPIIASIVELPESRDLSDNAEDVDVMPRDTLGMFQSLTAAAAHVMTS</sequence>
<organism evidence="2 3">
    <name type="scientific">Suillus fuscotomentosus</name>
    <dbReference type="NCBI Taxonomy" id="1912939"/>
    <lineage>
        <taxon>Eukaryota</taxon>
        <taxon>Fungi</taxon>
        <taxon>Dikarya</taxon>
        <taxon>Basidiomycota</taxon>
        <taxon>Agaricomycotina</taxon>
        <taxon>Agaricomycetes</taxon>
        <taxon>Agaricomycetidae</taxon>
        <taxon>Boletales</taxon>
        <taxon>Suillineae</taxon>
        <taxon>Suillaceae</taxon>
        <taxon>Suillus</taxon>
    </lineage>
</organism>
<dbReference type="EMBL" id="JABBWK010000018">
    <property type="protein sequence ID" value="KAG1902159.1"/>
    <property type="molecule type" value="Genomic_DNA"/>
</dbReference>
<dbReference type="InterPro" id="IPR013087">
    <property type="entry name" value="Znf_C2H2_type"/>
</dbReference>
<dbReference type="GeneID" id="64661030"/>
<feature type="domain" description="C2H2-type" evidence="1">
    <location>
        <begin position="21"/>
        <end position="44"/>
    </location>
</feature>
<dbReference type="PROSITE" id="PS00028">
    <property type="entry name" value="ZINC_FINGER_C2H2_1"/>
    <property type="match status" value="1"/>
</dbReference>
<keyword evidence="3" id="KW-1185">Reference proteome</keyword>
<reference evidence="2" key="1">
    <citation type="journal article" date="2020" name="New Phytol.">
        <title>Comparative genomics reveals dynamic genome evolution in host specialist ectomycorrhizal fungi.</title>
        <authorList>
            <person name="Lofgren L.A."/>
            <person name="Nguyen N.H."/>
            <person name="Vilgalys R."/>
            <person name="Ruytinx J."/>
            <person name="Liao H.L."/>
            <person name="Branco S."/>
            <person name="Kuo A."/>
            <person name="LaButti K."/>
            <person name="Lipzen A."/>
            <person name="Andreopoulos W."/>
            <person name="Pangilinan J."/>
            <person name="Riley R."/>
            <person name="Hundley H."/>
            <person name="Na H."/>
            <person name="Barry K."/>
            <person name="Grigoriev I.V."/>
            <person name="Stajich J.E."/>
            <person name="Kennedy P.G."/>
        </authorList>
    </citation>
    <scope>NUCLEOTIDE SEQUENCE</scope>
    <source>
        <strain evidence="2">FC203</strain>
    </source>
</reference>